<dbReference type="Proteomes" id="UP000814140">
    <property type="component" value="Unassembled WGS sequence"/>
</dbReference>
<proteinExistence type="predicted"/>
<reference evidence="1" key="1">
    <citation type="submission" date="2021-03" db="EMBL/GenBank/DDBJ databases">
        <authorList>
            <consortium name="DOE Joint Genome Institute"/>
            <person name="Ahrendt S."/>
            <person name="Looney B.P."/>
            <person name="Miyauchi S."/>
            <person name="Morin E."/>
            <person name="Drula E."/>
            <person name="Courty P.E."/>
            <person name="Chicoki N."/>
            <person name="Fauchery L."/>
            <person name="Kohler A."/>
            <person name="Kuo A."/>
            <person name="Labutti K."/>
            <person name="Pangilinan J."/>
            <person name="Lipzen A."/>
            <person name="Riley R."/>
            <person name="Andreopoulos W."/>
            <person name="He G."/>
            <person name="Johnson J."/>
            <person name="Barry K.W."/>
            <person name="Grigoriev I.V."/>
            <person name="Nagy L."/>
            <person name="Hibbett D."/>
            <person name="Henrissat B."/>
            <person name="Matheny P.B."/>
            <person name="Labbe J."/>
            <person name="Martin F."/>
        </authorList>
    </citation>
    <scope>NUCLEOTIDE SEQUENCE</scope>
    <source>
        <strain evidence="1">HHB10654</strain>
    </source>
</reference>
<sequence>MAVAAVLLCLFDLTCINVGILDIDILPYAMHSLSCLFVEVPCPSTRSIYGADKLDWAPPSTRPYVLLSTLCRPDIIAQFHTRAAGLS</sequence>
<organism evidence="1 2">
    <name type="scientific">Artomyces pyxidatus</name>
    <dbReference type="NCBI Taxonomy" id="48021"/>
    <lineage>
        <taxon>Eukaryota</taxon>
        <taxon>Fungi</taxon>
        <taxon>Dikarya</taxon>
        <taxon>Basidiomycota</taxon>
        <taxon>Agaricomycotina</taxon>
        <taxon>Agaricomycetes</taxon>
        <taxon>Russulales</taxon>
        <taxon>Auriscalpiaceae</taxon>
        <taxon>Artomyces</taxon>
    </lineage>
</organism>
<dbReference type="EMBL" id="MU277187">
    <property type="protein sequence ID" value="KAI0069178.1"/>
    <property type="molecule type" value="Genomic_DNA"/>
</dbReference>
<protein>
    <submittedName>
        <fullName evidence="1">Uncharacterized protein</fullName>
    </submittedName>
</protein>
<reference evidence="1" key="2">
    <citation type="journal article" date="2022" name="New Phytol.">
        <title>Evolutionary transition to the ectomycorrhizal habit in the genomes of a hyperdiverse lineage of mushroom-forming fungi.</title>
        <authorList>
            <person name="Looney B."/>
            <person name="Miyauchi S."/>
            <person name="Morin E."/>
            <person name="Drula E."/>
            <person name="Courty P.E."/>
            <person name="Kohler A."/>
            <person name="Kuo A."/>
            <person name="LaButti K."/>
            <person name="Pangilinan J."/>
            <person name="Lipzen A."/>
            <person name="Riley R."/>
            <person name="Andreopoulos W."/>
            <person name="He G."/>
            <person name="Johnson J."/>
            <person name="Nolan M."/>
            <person name="Tritt A."/>
            <person name="Barry K.W."/>
            <person name="Grigoriev I.V."/>
            <person name="Nagy L.G."/>
            <person name="Hibbett D."/>
            <person name="Henrissat B."/>
            <person name="Matheny P.B."/>
            <person name="Labbe J."/>
            <person name="Martin F.M."/>
        </authorList>
    </citation>
    <scope>NUCLEOTIDE SEQUENCE</scope>
    <source>
        <strain evidence="1">HHB10654</strain>
    </source>
</reference>
<accession>A0ACB8TLA1</accession>
<comment type="caution">
    <text evidence="1">The sequence shown here is derived from an EMBL/GenBank/DDBJ whole genome shotgun (WGS) entry which is preliminary data.</text>
</comment>
<evidence type="ECO:0000313" key="1">
    <source>
        <dbReference type="EMBL" id="KAI0069178.1"/>
    </source>
</evidence>
<keyword evidence="2" id="KW-1185">Reference proteome</keyword>
<evidence type="ECO:0000313" key="2">
    <source>
        <dbReference type="Proteomes" id="UP000814140"/>
    </source>
</evidence>
<gene>
    <name evidence="1" type="ORF">BV25DRAFT_1818147</name>
</gene>
<name>A0ACB8TLA1_9AGAM</name>